<organism evidence="2 3">
    <name type="scientific">Heterorhabditis bacteriophora</name>
    <name type="common">Entomopathogenic nematode worm</name>
    <dbReference type="NCBI Taxonomy" id="37862"/>
    <lineage>
        <taxon>Eukaryota</taxon>
        <taxon>Metazoa</taxon>
        <taxon>Ecdysozoa</taxon>
        <taxon>Nematoda</taxon>
        <taxon>Chromadorea</taxon>
        <taxon>Rhabditida</taxon>
        <taxon>Rhabditina</taxon>
        <taxon>Rhabditomorpha</taxon>
        <taxon>Strongyloidea</taxon>
        <taxon>Heterorhabditidae</taxon>
        <taxon>Heterorhabditis</taxon>
    </lineage>
</organism>
<feature type="transmembrane region" description="Helical" evidence="1">
    <location>
        <begin position="68"/>
        <end position="88"/>
    </location>
</feature>
<dbReference type="Proteomes" id="UP000095283">
    <property type="component" value="Unplaced"/>
</dbReference>
<dbReference type="WBParaSite" id="Hba_04259">
    <property type="protein sequence ID" value="Hba_04259"/>
    <property type="gene ID" value="Hba_04259"/>
</dbReference>
<evidence type="ECO:0000313" key="2">
    <source>
        <dbReference type="Proteomes" id="UP000095283"/>
    </source>
</evidence>
<name>A0A1I7WH29_HETBA</name>
<evidence type="ECO:0000256" key="1">
    <source>
        <dbReference type="SAM" id="Phobius"/>
    </source>
</evidence>
<protein>
    <submittedName>
        <fullName evidence="3">DDE_Tnp_1_7 domain-containing protein</fullName>
    </submittedName>
</protein>
<dbReference type="AlphaFoldDB" id="A0A1I7WH29"/>
<feature type="transmembrane region" description="Helical" evidence="1">
    <location>
        <begin position="108"/>
        <end position="129"/>
    </location>
</feature>
<evidence type="ECO:0000313" key="3">
    <source>
        <dbReference type="WBParaSite" id="Hba_04259"/>
    </source>
</evidence>
<keyword evidence="2" id="KW-1185">Reference proteome</keyword>
<keyword evidence="1" id="KW-1133">Transmembrane helix</keyword>
<proteinExistence type="predicted"/>
<accession>A0A1I7WH29</accession>
<reference evidence="3" key="1">
    <citation type="submission" date="2016-11" db="UniProtKB">
        <authorList>
            <consortium name="WormBaseParasite"/>
        </authorList>
    </citation>
    <scope>IDENTIFICATION</scope>
</reference>
<sequence>MASRIHSVFDETVLTVPLLIKKTILRKSAYKTLNWDEPLHNQLTTERNSINEPVNGSKFWLFVDASKLNYAFLDILLIHLYPFKLHLYFSFKQTSVKPLLKDGYQINYGIPVSLFHICVFTLPTLYYYYYYILIYYSNIESKSLHVHKALIQLDSVGFDSHKSFRSGKNNFCRFQ</sequence>
<keyword evidence="1" id="KW-0472">Membrane</keyword>
<keyword evidence="1" id="KW-0812">Transmembrane</keyword>